<protein>
    <recommendedName>
        <fullName evidence="5">DUF4221 domain-containing protein</fullName>
    </recommendedName>
</protein>
<comment type="caution">
    <text evidence="3">The sequence shown here is derived from an EMBL/GenBank/DDBJ whole genome shotgun (WGS) entry which is preliminary data.</text>
</comment>
<organism evidence="3 4">
    <name type="scientific">Hymenobacter negativus</name>
    <dbReference type="NCBI Taxonomy" id="2795026"/>
    <lineage>
        <taxon>Bacteria</taxon>
        <taxon>Pseudomonadati</taxon>
        <taxon>Bacteroidota</taxon>
        <taxon>Cytophagia</taxon>
        <taxon>Cytophagales</taxon>
        <taxon>Hymenobacteraceae</taxon>
        <taxon>Hymenobacter</taxon>
    </lineage>
</organism>
<feature type="signal peptide" evidence="2">
    <location>
        <begin position="1"/>
        <end position="25"/>
    </location>
</feature>
<evidence type="ECO:0000313" key="3">
    <source>
        <dbReference type="EMBL" id="MBO2012783.1"/>
    </source>
</evidence>
<feature type="region of interest" description="Disordered" evidence="1">
    <location>
        <begin position="27"/>
        <end position="47"/>
    </location>
</feature>
<dbReference type="PROSITE" id="PS51257">
    <property type="entry name" value="PROKAR_LIPOPROTEIN"/>
    <property type="match status" value="1"/>
</dbReference>
<evidence type="ECO:0008006" key="5">
    <source>
        <dbReference type="Google" id="ProtNLM"/>
    </source>
</evidence>
<proteinExistence type="predicted"/>
<dbReference type="RefSeq" id="WP_208178523.1">
    <property type="nucleotide sequence ID" value="NZ_JAGETZ010000021.1"/>
</dbReference>
<evidence type="ECO:0000256" key="2">
    <source>
        <dbReference type="SAM" id="SignalP"/>
    </source>
</evidence>
<dbReference type="EMBL" id="JAGETZ010000021">
    <property type="protein sequence ID" value="MBO2012783.1"/>
    <property type="molecule type" value="Genomic_DNA"/>
</dbReference>
<sequence>MKSPKCFLLVLSLFLLLTACETRRASHPAEQPDSAQPPTLPAAAPNVLPTADTADLTRAYNREPGPRDSLILVGSRHYRLSVRVETDSTKPIDFAPAGSVGGAFAVPSDSARRAGVVRGYAETYTFTLRDSVGRKTIFRRQLHKPDFYKAAPRDIVTVTNMPPPSYLGYSTALDALVFGCYIGIPFSDVGHQATLLLDRQGRVQGISPGGPAYSDAPDCDPRISPSGRAVLTCTEVLRASQPPLSLLKPHAQLRAARFLNDTTLLVVHEYGDYVERSTTPGSLDAAEDGPDVTAPMSDYDFVTTPAQRRLPTAQILSTSGRVLRQFRFVPDYELASDLARAWARAAGVYLFVEAGHKLVVVPKAHPEALFELPLKRLPKFRLPQRPHEQPYSVISGFTRLRFYVDTLNPRAVRMQALPPAD</sequence>
<gene>
    <name evidence="3" type="ORF">J4E00_27225</name>
</gene>
<keyword evidence="2" id="KW-0732">Signal</keyword>
<feature type="chain" id="PRO_5047251131" description="DUF4221 domain-containing protein" evidence="2">
    <location>
        <begin position="26"/>
        <end position="421"/>
    </location>
</feature>
<evidence type="ECO:0000313" key="4">
    <source>
        <dbReference type="Proteomes" id="UP000664369"/>
    </source>
</evidence>
<evidence type="ECO:0000256" key="1">
    <source>
        <dbReference type="SAM" id="MobiDB-lite"/>
    </source>
</evidence>
<name>A0ABS3QP42_9BACT</name>
<accession>A0ABS3QP42</accession>
<reference evidence="3 4" key="1">
    <citation type="submission" date="2021-03" db="EMBL/GenBank/DDBJ databases">
        <authorList>
            <person name="Kim M.K."/>
        </authorList>
    </citation>
    <scope>NUCLEOTIDE SEQUENCE [LARGE SCALE GENOMIC DNA]</scope>
    <source>
        <strain evidence="3 4">BT442</strain>
    </source>
</reference>
<keyword evidence="4" id="KW-1185">Reference proteome</keyword>
<dbReference type="Proteomes" id="UP000664369">
    <property type="component" value="Unassembled WGS sequence"/>
</dbReference>